<dbReference type="AlphaFoldDB" id="A0A848KIQ8"/>
<name>A0A848KIQ8_9NOCA</name>
<reference evidence="1 2" key="2">
    <citation type="submission" date="2020-06" db="EMBL/GenBank/DDBJ databases">
        <title>Antribacter stalactiti gen. nov., sp. nov., a new member of the family Nacardiaceae isolated from a cave.</title>
        <authorList>
            <person name="Kim I.S."/>
        </authorList>
    </citation>
    <scope>NUCLEOTIDE SEQUENCE [LARGE SCALE GENOMIC DNA]</scope>
    <source>
        <strain evidence="1 2">YC2-7</strain>
    </source>
</reference>
<reference evidence="1 2" key="1">
    <citation type="submission" date="2019-05" db="EMBL/GenBank/DDBJ databases">
        <authorList>
            <person name="Lee S.D."/>
        </authorList>
    </citation>
    <scope>NUCLEOTIDE SEQUENCE [LARGE SCALE GENOMIC DNA]</scope>
    <source>
        <strain evidence="1 2">YC2-7</strain>
    </source>
</reference>
<protein>
    <recommendedName>
        <fullName evidence="3">Transcriptional regulator, AbiEi antitoxin, Type IV TA system</fullName>
    </recommendedName>
</protein>
<sequence length="321" mass="34566">MKRGKWADDPALLWQVAVNGVIKSTALQELGVAGSTVTARCRDGGQWQRILPGIVLLHNGVPSQLQRCTAALLYGGDGAVLSGHASLGAHGYAPSGSMSGVHVLVPPERHRASTSFVTVERTWRMPDGVMRGSLRCAPIARSVVDAARRARHADQCRALIASAVQRGDVSVDELAMELADGPRRYSAGPRSVLAELGTNAHSVAEIDAQKLYAKSGLPAMVFNRDLFTSDGSFLARPDGWLDEVGLAWEIDSLAHHLSPADHEATVLRRALLRRHGVVVVEHLPRTILGAPAMVLADLRSDYELARSRPRPKLYLRDALAA</sequence>
<comment type="caution">
    <text evidence="1">The sequence shown here is derived from an EMBL/GenBank/DDBJ whole genome shotgun (WGS) entry which is preliminary data.</text>
</comment>
<evidence type="ECO:0000313" key="1">
    <source>
        <dbReference type="EMBL" id="NMN97686.1"/>
    </source>
</evidence>
<gene>
    <name evidence="1" type="ORF">FGL95_21865</name>
</gene>
<evidence type="ECO:0008006" key="3">
    <source>
        <dbReference type="Google" id="ProtNLM"/>
    </source>
</evidence>
<organism evidence="1 2">
    <name type="scientific">Antrihabitans stalactiti</name>
    <dbReference type="NCBI Taxonomy" id="2584121"/>
    <lineage>
        <taxon>Bacteria</taxon>
        <taxon>Bacillati</taxon>
        <taxon>Actinomycetota</taxon>
        <taxon>Actinomycetes</taxon>
        <taxon>Mycobacteriales</taxon>
        <taxon>Nocardiaceae</taxon>
        <taxon>Antrihabitans</taxon>
    </lineage>
</organism>
<dbReference type="RefSeq" id="WP_169590752.1">
    <property type="nucleotide sequence ID" value="NZ_VCQU01000008.1"/>
</dbReference>
<keyword evidence="2" id="KW-1185">Reference proteome</keyword>
<proteinExistence type="predicted"/>
<dbReference type="EMBL" id="VCQU01000008">
    <property type="protein sequence ID" value="NMN97686.1"/>
    <property type="molecule type" value="Genomic_DNA"/>
</dbReference>
<dbReference type="Proteomes" id="UP000535543">
    <property type="component" value="Unassembled WGS sequence"/>
</dbReference>
<accession>A0A848KIQ8</accession>
<evidence type="ECO:0000313" key="2">
    <source>
        <dbReference type="Proteomes" id="UP000535543"/>
    </source>
</evidence>